<dbReference type="InterPro" id="IPR025110">
    <property type="entry name" value="AMP-bd_C"/>
</dbReference>
<dbReference type="InterPro" id="IPR045851">
    <property type="entry name" value="AMP-bd_C_sf"/>
</dbReference>
<evidence type="ECO:0000313" key="3">
    <source>
        <dbReference type="EMBL" id="KAK3904811.1"/>
    </source>
</evidence>
<dbReference type="InterPro" id="IPR000873">
    <property type="entry name" value="AMP-dep_synth/lig_dom"/>
</dbReference>
<feature type="domain" description="AMP-dependent synthetase/ligase" evidence="1">
    <location>
        <begin position="45"/>
        <end position="421"/>
    </location>
</feature>
<dbReference type="Pfam" id="PF13193">
    <property type="entry name" value="AMP-binding_C"/>
    <property type="match status" value="1"/>
</dbReference>
<dbReference type="Pfam" id="PF00501">
    <property type="entry name" value="AMP-binding"/>
    <property type="match status" value="1"/>
</dbReference>
<dbReference type="EMBL" id="MU855382">
    <property type="protein sequence ID" value="KAK3904811.1"/>
    <property type="molecule type" value="Genomic_DNA"/>
</dbReference>
<dbReference type="Proteomes" id="UP001303889">
    <property type="component" value="Unassembled WGS sequence"/>
</dbReference>
<organism evidence="3 4">
    <name type="scientific">Staphylotrichum tortipilum</name>
    <dbReference type="NCBI Taxonomy" id="2831512"/>
    <lineage>
        <taxon>Eukaryota</taxon>
        <taxon>Fungi</taxon>
        <taxon>Dikarya</taxon>
        <taxon>Ascomycota</taxon>
        <taxon>Pezizomycotina</taxon>
        <taxon>Sordariomycetes</taxon>
        <taxon>Sordariomycetidae</taxon>
        <taxon>Sordariales</taxon>
        <taxon>Chaetomiaceae</taxon>
        <taxon>Staphylotrichum</taxon>
    </lineage>
</organism>
<dbReference type="Gene3D" id="3.40.50.12780">
    <property type="entry name" value="N-terminal domain of ligase-like"/>
    <property type="match status" value="1"/>
</dbReference>
<reference evidence="3" key="2">
    <citation type="submission" date="2023-05" db="EMBL/GenBank/DDBJ databases">
        <authorList>
            <consortium name="Lawrence Berkeley National Laboratory"/>
            <person name="Steindorff A."/>
            <person name="Hensen N."/>
            <person name="Bonometti L."/>
            <person name="Westerberg I."/>
            <person name="Brannstrom I.O."/>
            <person name="Guillou S."/>
            <person name="Cros-Aarteil S."/>
            <person name="Calhoun S."/>
            <person name="Haridas S."/>
            <person name="Kuo A."/>
            <person name="Mondo S."/>
            <person name="Pangilinan J."/>
            <person name="Riley R."/>
            <person name="Labutti K."/>
            <person name="Andreopoulos B."/>
            <person name="Lipzen A."/>
            <person name="Chen C."/>
            <person name="Yanf M."/>
            <person name="Daum C."/>
            <person name="Ng V."/>
            <person name="Clum A."/>
            <person name="Ohm R."/>
            <person name="Martin F."/>
            <person name="Silar P."/>
            <person name="Natvig D."/>
            <person name="Lalanne C."/>
            <person name="Gautier V."/>
            <person name="Ament-Velasquez S.L."/>
            <person name="Kruys A."/>
            <person name="Hutchinson M.I."/>
            <person name="Powell A.J."/>
            <person name="Barry K."/>
            <person name="Miller A.N."/>
            <person name="Grigoriev I.V."/>
            <person name="Debuchy R."/>
            <person name="Gladieux P."/>
            <person name="Thoren M.H."/>
            <person name="Johannesson H."/>
        </authorList>
    </citation>
    <scope>NUCLEOTIDE SEQUENCE</scope>
    <source>
        <strain evidence="3">CBS 103.79</strain>
    </source>
</reference>
<dbReference type="GO" id="GO:0016405">
    <property type="term" value="F:CoA-ligase activity"/>
    <property type="evidence" value="ECO:0007669"/>
    <property type="project" value="TreeGrafter"/>
</dbReference>
<dbReference type="PANTHER" id="PTHR24096">
    <property type="entry name" value="LONG-CHAIN-FATTY-ACID--COA LIGASE"/>
    <property type="match status" value="1"/>
</dbReference>
<proteinExistence type="predicted"/>
<dbReference type="AlphaFoldDB" id="A0AAN6MQY5"/>
<sequence length="574" mass="62666">MVFSSPAWVPPILGEIPDSVPLSTFSLRGSDDVVGQDGSRALLADGLSGKTFSREALRQRVESLARALAQRMGWSPNEGSPWDKVVAIHSLNSIDYFVVCWAVHRLNGIVLPLHSTSTVAEVTAHMQSARCSTIFTCQPLLPVAVEAATQLSIPQTRMFTLSLPNEFFKTRETGGSSPFIDTETLITEGSQLEPLEPLLWKDGQAKEQVAYLCATSGTSGKQKLAMITHYGIIFNTMQLSVFESPHRKPGQAEVVTGVVPFSHGYGIGLSHIMVWRGDLMVVFPRFDMELMLQSVKQYRIDRLYIVPPILVAMVSNPVLFEMFDLSSIATIVSGSAPLDKSLADRVHALQPKWRILGAYGLTESALVATFTSVGDTLAGSSGSLVPQFQARLVGPAGEEIETLDTPGEILLKSPTLFRGYLGNDAATAGAFDGSGWLRTGDIGMFRKAPSGHEHLFVLDRIKDMIKVKGSQVVPGDIETVLRAHPAVDDVAVIGVSDESTGERAMAFVVRSKVGMANLDDEDLRDCLDEHVQDRMDETHWLHDRIEFVEALPKSSNGKVLRRTLRERVGAAQAW</sequence>
<evidence type="ECO:0000313" key="4">
    <source>
        <dbReference type="Proteomes" id="UP001303889"/>
    </source>
</evidence>
<dbReference type="PANTHER" id="PTHR24096:SF422">
    <property type="entry name" value="BCDNA.GH02901"/>
    <property type="match status" value="1"/>
</dbReference>
<evidence type="ECO:0000259" key="1">
    <source>
        <dbReference type="Pfam" id="PF00501"/>
    </source>
</evidence>
<feature type="domain" description="AMP-binding enzyme C-terminal" evidence="2">
    <location>
        <begin position="477"/>
        <end position="558"/>
    </location>
</feature>
<dbReference type="Gene3D" id="3.30.300.30">
    <property type="match status" value="1"/>
</dbReference>
<accession>A0AAN6MQY5</accession>
<protein>
    <submittedName>
        <fullName evidence="3">Uncharacterized protein</fullName>
    </submittedName>
</protein>
<evidence type="ECO:0000259" key="2">
    <source>
        <dbReference type="Pfam" id="PF13193"/>
    </source>
</evidence>
<dbReference type="InterPro" id="IPR042099">
    <property type="entry name" value="ANL_N_sf"/>
</dbReference>
<comment type="caution">
    <text evidence="3">The sequence shown here is derived from an EMBL/GenBank/DDBJ whole genome shotgun (WGS) entry which is preliminary data.</text>
</comment>
<keyword evidence="4" id="KW-1185">Reference proteome</keyword>
<name>A0AAN6MQY5_9PEZI</name>
<gene>
    <name evidence="3" type="ORF">C8A05DRAFT_31386</name>
</gene>
<dbReference type="SUPFAM" id="SSF56801">
    <property type="entry name" value="Acetyl-CoA synthetase-like"/>
    <property type="match status" value="1"/>
</dbReference>
<reference evidence="3" key="1">
    <citation type="journal article" date="2023" name="Mol. Phylogenet. Evol.">
        <title>Genome-scale phylogeny and comparative genomics of the fungal order Sordariales.</title>
        <authorList>
            <person name="Hensen N."/>
            <person name="Bonometti L."/>
            <person name="Westerberg I."/>
            <person name="Brannstrom I.O."/>
            <person name="Guillou S."/>
            <person name="Cros-Aarteil S."/>
            <person name="Calhoun S."/>
            <person name="Haridas S."/>
            <person name="Kuo A."/>
            <person name="Mondo S."/>
            <person name="Pangilinan J."/>
            <person name="Riley R."/>
            <person name="LaButti K."/>
            <person name="Andreopoulos B."/>
            <person name="Lipzen A."/>
            <person name="Chen C."/>
            <person name="Yan M."/>
            <person name="Daum C."/>
            <person name="Ng V."/>
            <person name="Clum A."/>
            <person name="Steindorff A."/>
            <person name="Ohm R.A."/>
            <person name="Martin F."/>
            <person name="Silar P."/>
            <person name="Natvig D.O."/>
            <person name="Lalanne C."/>
            <person name="Gautier V."/>
            <person name="Ament-Velasquez S.L."/>
            <person name="Kruys A."/>
            <person name="Hutchinson M.I."/>
            <person name="Powell A.J."/>
            <person name="Barry K."/>
            <person name="Miller A.N."/>
            <person name="Grigoriev I.V."/>
            <person name="Debuchy R."/>
            <person name="Gladieux P."/>
            <person name="Hiltunen Thoren M."/>
            <person name="Johannesson H."/>
        </authorList>
    </citation>
    <scope>NUCLEOTIDE SEQUENCE</scope>
    <source>
        <strain evidence="3">CBS 103.79</strain>
    </source>
</reference>